<keyword evidence="1" id="KW-1133">Transmembrane helix</keyword>
<keyword evidence="1" id="KW-0812">Transmembrane</keyword>
<dbReference type="AlphaFoldDB" id="A0A1F7TXZ6"/>
<name>A0A1F7TXZ6_9BACT</name>
<reference evidence="2 3" key="1">
    <citation type="journal article" date="2016" name="Nat. Commun.">
        <title>Thousands of microbial genomes shed light on interconnected biogeochemical processes in an aquifer system.</title>
        <authorList>
            <person name="Anantharaman K."/>
            <person name="Brown C.T."/>
            <person name="Hug L.A."/>
            <person name="Sharon I."/>
            <person name="Castelle C.J."/>
            <person name="Probst A.J."/>
            <person name="Thomas B.C."/>
            <person name="Singh A."/>
            <person name="Wilkins M.J."/>
            <person name="Karaoz U."/>
            <person name="Brodie E.L."/>
            <person name="Williams K.H."/>
            <person name="Hubbard S.S."/>
            <person name="Banfield J.F."/>
        </authorList>
    </citation>
    <scope>NUCLEOTIDE SEQUENCE [LARGE SCALE GENOMIC DNA]</scope>
</reference>
<dbReference type="EMBL" id="MGDX01000030">
    <property type="protein sequence ID" value="OGL70414.1"/>
    <property type="molecule type" value="Genomic_DNA"/>
</dbReference>
<dbReference type="Proteomes" id="UP000177097">
    <property type="component" value="Unassembled WGS sequence"/>
</dbReference>
<accession>A0A1F7TXZ6</accession>
<proteinExistence type="predicted"/>
<gene>
    <name evidence="2" type="ORF">A3C17_04305</name>
</gene>
<evidence type="ECO:0000256" key="1">
    <source>
        <dbReference type="SAM" id="Phobius"/>
    </source>
</evidence>
<protein>
    <submittedName>
        <fullName evidence="2">Uncharacterized protein</fullName>
    </submittedName>
</protein>
<evidence type="ECO:0000313" key="3">
    <source>
        <dbReference type="Proteomes" id="UP000177097"/>
    </source>
</evidence>
<evidence type="ECO:0000313" key="2">
    <source>
        <dbReference type="EMBL" id="OGL70414.1"/>
    </source>
</evidence>
<organism evidence="2 3">
    <name type="scientific">Candidatus Uhrbacteria bacterium RIFCSPHIGHO2_02_FULL_53_13</name>
    <dbReference type="NCBI Taxonomy" id="1802389"/>
    <lineage>
        <taxon>Bacteria</taxon>
        <taxon>Candidatus Uhriibacteriota</taxon>
    </lineage>
</organism>
<feature type="transmembrane region" description="Helical" evidence="1">
    <location>
        <begin position="20"/>
        <end position="41"/>
    </location>
</feature>
<sequence>MKQRRNKNKRLPGPVLAPSWPRTLSLIVIVLMSIGCLSFFVKVEQTKSAHSIRVSAPSQVSVPVHAVLTVAEIFRQMLIEHPATEISGDLYRMIENGQMIWETRASNGHFAEFWILPQNKTGAAHSAPMSVLTIDPRLLYPENLAMAQLVLYHEYQHVLQWQTGEIEEDTFRIHLRDEKNPAHLCEQRRQAEVSAYRNECAFARRVGLTNVLPICALTNAAELEAAIVEKLASDVNLGALCR</sequence>
<comment type="caution">
    <text evidence="2">The sequence shown here is derived from an EMBL/GenBank/DDBJ whole genome shotgun (WGS) entry which is preliminary data.</text>
</comment>
<keyword evidence="1" id="KW-0472">Membrane</keyword>